<evidence type="ECO:0000313" key="1">
    <source>
        <dbReference type="EMBL" id="KAH6655739.1"/>
    </source>
</evidence>
<protein>
    <submittedName>
        <fullName evidence="1">Uncharacterized protein</fullName>
    </submittedName>
</protein>
<dbReference type="Proteomes" id="UP000758603">
    <property type="component" value="Unassembled WGS sequence"/>
</dbReference>
<evidence type="ECO:0000313" key="2">
    <source>
        <dbReference type="Proteomes" id="UP000758603"/>
    </source>
</evidence>
<keyword evidence="2" id="KW-1185">Reference proteome</keyword>
<accession>A0A9P8UN46</accession>
<name>A0A9P8UN46_9PEZI</name>
<gene>
    <name evidence="1" type="ORF">BKA67DRAFT_561667</name>
</gene>
<dbReference type="GeneID" id="70131433"/>
<sequence length="106" mass="12021">MTPGGCLLRRAIFRDGTPRGSRPFHELIDMFHNHEATQRHDKVYALLGMCSNNMSKSKLLPDYAVPFDELFKRLIQFTLPGRIPVETQGGKEIETRCLSVVRSSST</sequence>
<dbReference type="AlphaFoldDB" id="A0A9P8UN46"/>
<feature type="non-terminal residue" evidence="1">
    <location>
        <position position="1"/>
    </location>
</feature>
<dbReference type="RefSeq" id="XP_045960004.1">
    <property type="nucleotide sequence ID" value="XM_046102541.1"/>
</dbReference>
<dbReference type="OrthoDB" id="194358at2759"/>
<reference evidence="1" key="1">
    <citation type="journal article" date="2021" name="Nat. Commun.">
        <title>Genetic determinants of endophytism in the Arabidopsis root mycobiome.</title>
        <authorList>
            <person name="Mesny F."/>
            <person name="Miyauchi S."/>
            <person name="Thiergart T."/>
            <person name="Pickel B."/>
            <person name="Atanasova L."/>
            <person name="Karlsson M."/>
            <person name="Huettel B."/>
            <person name="Barry K.W."/>
            <person name="Haridas S."/>
            <person name="Chen C."/>
            <person name="Bauer D."/>
            <person name="Andreopoulos W."/>
            <person name="Pangilinan J."/>
            <person name="LaButti K."/>
            <person name="Riley R."/>
            <person name="Lipzen A."/>
            <person name="Clum A."/>
            <person name="Drula E."/>
            <person name="Henrissat B."/>
            <person name="Kohler A."/>
            <person name="Grigoriev I.V."/>
            <person name="Martin F.M."/>
            <person name="Hacquard S."/>
        </authorList>
    </citation>
    <scope>NUCLEOTIDE SEQUENCE</scope>
    <source>
        <strain evidence="1">MPI-SDFR-AT-0073</strain>
    </source>
</reference>
<proteinExistence type="predicted"/>
<dbReference type="EMBL" id="JAGPXC010000003">
    <property type="protein sequence ID" value="KAH6655739.1"/>
    <property type="molecule type" value="Genomic_DNA"/>
</dbReference>
<organism evidence="1 2">
    <name type="scientific">Truncatella angustata</name>
    <dbReference type="NCBI Taxonomy" id="152316"/>
    <lineage>
        <taxon>Eukaryota</taxon>
        <taxon>Fungi</taxon>
        <taxon>Dikarya</taxon>
        <taxon>Ascomycota</taxon>
        <taxon>Pezizomycotina</taxon>
        <taxon>Sordariomycetes</taxon>
        <taxon>Xylariomycetidae</taxon>
        <taxon>Amphisphaeriales</taxon>
        <taxon>Sporocadaceae</taxon>
        <taxon>Truncatella</taxon>
    </lineage>
</organism>
<comment type="caution">
    <text evidence="1">The sequence shown here is derived from an EMBL/GenBank/DDBJ whole genome shotgun (WGS) entry which is preliminary data.</text>
</comment>